<evidence type="ECO:0000313" key="8">
    <source>
        <dbReference type="Proteomes" id="UP000799302"/>
    </source>
</evidence>
<dbReference type="InterPro" id="IPR011989">
    <property type="entry name" value="ARM-like"/>
</dbReference>
<dbReference type="PROSITE" id="PS00194">
    <property type="entry name" value="THIOREDOXIN_1"/>
    <property type="match status" value="1"/>
</dbReference>
<keyword evidence="8" id="KW-1185">Reference proteome</keyword>
<dbReference type="InterPro" id="IPR042266">
    <property type="entry name" value="PPPDE_sf"/>
</dbReference>
<keyword evidence="2" id="KW-0645">Protease</keyword>
<dbReference type="PROSITE" id="PS51858">
    <property type="entry name" value="PPPDE"/>
    <property type="match status" value="1"/>
</dbReference>
<dbReference type="Gene3D" id="1.25.10.10">
    <property type="entry name" value="Leucine-rich Repeat Variant"/>
    <property type="match status" value="1"/>
</dbReference>
<sequence length="565" mass="60716">MDVQLYVYDLSQGLARQFSQQFIGTQIDAVYHTSIVLEGIEYFYGAGIQSTQAGSTHHGRPMETVSLGRTELPIELVLEYLDSLRSIYTQESYDLFLHNCNNFSNDFAMFLVGKNIPIHITSLPQTVMNTPFGMMLKPYLDQAMRPITQAPVQSTIPSQPSATRSTDSGAVRNITSISELEKALASAKNSCSIIFFTSSTCGPCKILYGPFDQAARETGDRAVFIKVDINLAQAIAEQYRISATPTFMTFLKGAKQEQWAGADLQRLQSSLKYLLAAAYPAHPHTSLPVSALVAAGRTPIRYTKLPPLDKLIPKLGSLATDPSVLAMKTFLPNISSANAADNPLPSLPDFATFLTHALSALPNDALFAAYDLFRAALIDARVAAFFADSARHTTLLTLLHYVTDADTEAPYPLRIVALHLACNVLAGALPHSLEQSVLAALVSLAAAGLLDAEHANVRVAAASLAFNLSSLAQRGAIALSDDSRVELVAATAEALGRETESVECATGLVLALGLAIYMADMDGEVVDLCRAIDVAGTVKSKKELLQKTAASQEAVMLVTKGLERS</sequence>
<evidence type="ECO:0000256" key="3">
    <source>
        <dbReference type="ARBA" id="ARBA00022801"/>
    </source>
</evidence>
<keyword evidence="3" id="KW-0378">Hydrolase</keyword>
<proteinExistence type="inferred from homology"/>
<evidence type="ECO:0000256" key="1">
    <source>
        <dbReference type="ARBA" id="ARBA00008140"/>
    </source>
</evidence>
<dbReference type="GO" id="GO:0008233">
    <property type="term" value="F:peptidase activity"/>
    <property type="evidence" value="ECO:0007669"/>
    <property type="project" value="UniProtKB-KW"/>
</dbReference>
<feature type="domain" description="PUL" evidence="5">
    <location>
        <begin position="285"/>
        <end position="565"/>
    </location>
</feature>
<dbReference type="Pfam" id="PF08324">
    <property type="entry name" value="PUL"/>
    <property type="match status" value="1"/>
</dbReference>
<dbReference type="PROSITE" id="PS51396">
    <property type="entry name" value="PUL"/>
    <property type="match status" value="1"/>
</dbReference>
<dbReference type="PROSITE" id="PS51352">
    <property type="entry name" value="THIOREDOXIN_2"/>
    <property type="match status" value="1"/>
</dbReference>
<dbReference type="InterPro" id="IPR036249">
    <property type="entry name" value="Thioredoxin-like_sf"/>
</dbReference>
<dbReference type="InterPro" id="IPR013535">
    <property type="entry name" value="PUL_dom"/>
</dbReference>
<dbReference type="GO" id="GO:0070646">
    <property type="term" value="P:protein modification by small protein removal"/>
    <property type="evidence" value="ECO:0007669"/>
    <property type="project" value="TreeGrafter"/>
</dbReference>
<protein>
    <submittedName>
        <fullName evidence="7">Putative thioredoxin</fullName>
    </submittedName>
</protein>
<reference evidence="7" key="1">
    <citation type="journal article" date="2020" name="Stud. Mycol.">
        <title>101 Dothideomycetes genomes: a test case for predicting lifestyles and emergence of pathogens.</title>
        <authorList>
            <person name="Haridas S."/>
            <person name="Albert R."/>
            <person name="Binder M."/>
            <person name="Bloem J."/>
            <person name="Labutti K."/>
            <person name="Salamov A."/>
            <person name="Andreopoulos B."/>
            <person name="Baker S."/>
            <person name="Barry K."/>
            <person name="Bills G."/>
            <person name="Bluhm B."/>
            <person name="Cannon C."/>
            <person name="Castanera R."/>
            <person name="Culley D."/>
            <person name="Daum C."/>
            <person name="Ezra D."/>
            <person name="Gonzalez J."/>
            <person name="Henrissat B."/>
            <person name="Kuo A."/>
            <person name="Liang C."/>
            <person name="Lipzen A."/>
            <person name="Lutzoni F."/>
            <person name="Magnuson J."/>
            <person name="Mondo S."/>
            <person name="Nolan M."/>
            <person name="Ohm R."/>
            <person name="Pangilinan J."/>
            <person name="Park H.-J."/>
            <person name="Ramirez L."/>
            <person name="Alfaro M."/>
            <person name="Sun H."/>
            <person name="Tritt A."/>
            <person name="Yoshinaga Y."/>
            <person name="Zwiers L.-H."/>
            <person name="Turgeon B."/>
            <person name="Goodwin S."/>
            <person name="Spatafora J."/>
            <person name="Crous P."/>
            <person name="Grigoriev I."/>
        </authorList>
    </citation>
    <scope>NUCLEOTIDE SEQUENCE</scope>
    <source>
        <strain evidence="7">CBS 115976</strain>
    </source>
</reference>
<dbReference type="OrthoDB" id="21221at2759"/>
<organism evidence="7 8">
    <name type="scientific">Microthyrium microscopicum</name>
    <dbReference type="NCBI Taxonomy" id="703497"/>
    <lineage>
        <taxon>Eukaryota</taxon>
        <taxon>Fungi</taxon>
        <taxon>Dikarya</taxon>
        <taxon>Ascomycota</taxon>
        <taxon>Pezizomycotina</taxon>
        <taxon>Dothideomycetes</taxon>
        <taxon>Dothideomycetes incertae sedis</taxon>
        <taxon>Microthyriales</taxon>
        <taxon>Microthyriaceae</taxon>
        <taxon>Microthyrium</taxon>
    </lineage>
</organism>
<evidence type="ECO:0000256" key="2">
    <source>
        <dbReference type="ARBA" id="ARBA00022670"/>
    </source>
</evidence>
<dbReference type="PANTHER" id="PTHR12378">
    <property type="entry name" value="DESUMOYLATING ISOPEPTIDASE"/>
    <property type="match status" value="1"/>
</dbReference>
<comment type="similarity">
    <text evidence="1">Belongs to the DeSI family.</text>
</comment>
<evidence type="ECO:0000259" key="4">
    <source>
        <dbReference type="PROSITE" id="PS51352"/>
    </source>
</evidence>
<dbReference type="EMBL" id="MU004238">
    <property type="protein sequence ID" value="KAF2666929.1"/>
    <property type="molecule type" value="Genomic_DNA"/>
</dbReference>
<accession>A0A6A6U3R5</accession>
<dbReference type="SUPFAM" id="SSF52833">
    <property type="entry name" value="Thioredoxin-like"/>
    <property type="match status" value="1"/>
</dbReference>
<evidence type="ECO:0000259" key="5">
    <source>
        <dbReference type="PROSITE" id="PS51396"/>
    </source>
</evidence>
<feature type="domain" description="Thioredoxin" evidence="4">
    <location>
        <begin position="150"/>
        <end position="276"/>
    </location>
</feature>
<dbReference type="InterPro" id="IPR008580">
    <property type="entry name" value="PPPDE_dom"/>
</dbReference>
<dbReference type="Pfam" id="PF05903">
    <property type="entry name" value="Peptidase_C97"/>
    <property type="match status" value="1"/>
</dbReference>
<dbReference type="InterPro" id="IPR017937">
    <property type="entry name" value="Thioredoxin_CS"/>
</dbReference>
<evidence type="ECO:0000313" key="7">
    <source>
        <dbReference type="EMBL" id="KAF2666929.1"/>
    </source>
</evidence>
<dbReference type="Gene3D" id="3.90.1720.30">
    <property type="entry name" value="PPPDE domains"/>
    <property type="match status" value="1"/>
</dbReference>
<evidence type="ECO:0000259" key="6">
    <source>
        <dbReference type="PROSITE" id="PS51858"/>
    </source>
</evidence>
<name>A0A6A6U3R5_9PEZI</name>
<feature type="domain" description="PPPDE" evidence="6">
    <location>
        <begin position="1"/>
        <end position="141"/>
    </location>
</feature>
<dbReference type="InterPro" id="IPR013766">
    <property type="entry name" value="Thioredoxin_domain"/>
</dbReference>
<gene>
    <name evidence="7" type="ORF">BT63DRAFT_457886</name>
</gene>
<dbReference type="PANTHER" id="PTHR12378:SF7">
    <property type="entry name" value="DESUMOYLATING ISOPEPTIDASE 1"/>
    <property type="match status" value="1"/>
</dbReference>
<dbReference type="Gene3D" id="3.40.30.10">
    <property type="entry name" value="Glutaredoxin"/>
    <property type="match status" value="1"/>
</dbReference>
<dbReference type="GO" id="GO:0006508">
    <property type="term" value="P:proteolysis"/>
    <property type="evidence" value="ECO:0007669"/>
    <property type="project" value="UniProtKB-KW"/>
</dbReference>
<dbReference type="CDD" id="cd02947">
    <property type="entry name" value="TRX_family"/>
    <property type="match status" value="1"/>
</dbReference>
<dbReference type="Pfam" id="PF00085">
    <property type="entry name" value="Thioredoxin"/>
    <property type="match status" value="1"/>
</dbReference>
<dbReference type="SMART" id="SM01179">
    <property type="entry name" value="DUF862"/>
    <property type="match status" value="1"/>
</dbReference>
<dbReference type="AlphaFoldDB" id="A0A6A6U3R5"/>
<dbReference type="Proteomes" id="UP000799302">
    <property type="component" value="Unassembled WGS sequence"/>
</dbReference>